<protein>
    <recommendedName>
        <fullName evidence="8">Methyltransferase type 11 domain-containing protein</fullName>
    </recommendedName>
</protein>
<dbReference type="EMBL" id="GL377571">
    <property type="protein sequence ID" value="EFJ33219.1"/>
    <property type="molecule type" value="Genomic_DNA"/>
</dbReference>
<keyword evidence="7" id="KW-1185">Reference proteome</keyword>
<comment type="subcellular location">
    <subcellularLocation>
        <location evidence="5">Endomembrane system</location>
        <topology evidence="5">Single-pass membrane protein</topology>
    </subcellularLocation>
    <subcellularLocation>
        <location evidence="1">Membrane</location>
        <topology evidence="1">Single-pass type II membrane protein</topology>
    </subcellularLocation>
</comment>
<dbReference type="Proteomes" id="UP000001514">
    <property type="component" value="Unassembled WGS sequence"/>
</dbReference>
<keyword evidence="4" id="KW-0812">Transmembrane</keyword>
<evidence type="ECO:0000256" key="5">
    <source>
        <dbReference type="ARBA" id="ARBA00037847"/>
    </source>
</evidence>
<keyword evidence="4" id="KW-0735">Signal-anchor</keyword>
<evidence type="ECO:0000313" key="6">
    <source>
        <dbReference type="EMBL" id="EFJ33219.1"/>
    </source>
</evidence>
<dbReference type="InterPro" id="IPR004159">
    <property type="entry name" value="Put_SAM_MeTrfase"/>
</dbReference>
<dbReference type="InParanoid" id="D8R350"/>
<evidence type="ECO:0000256" key="4">
    <source>
        <dbReference type="ARBA" id="ARBA00022968"/>
    </source>
</evidence>
<dbReference type="GO" id="GO:0012505">
    <property type="term" value="C:endomembrane system"/>
    <property type="evidence" value="ECO:0007669"/>
    <property type="project" value="UniProtKB-SubCell"/>
</dbReference>
<evidence type="ECO:0000256" key="1">
    <source>
        <dbReference type="ARBA" id="ARBA00004606"/>
    </source>
</evidence>
<dbReference type="PANTHER" id="PTHR44067">
    <property type="entry name" value="S-ADENOSYL-L-METHIONINE-DEPENDENT METHYLTRANSFERASE SUPERFAMILY PROTEIN-RELATED"/>
    <property type="match status" value="1"/>
</dbReference>
<proteinExistence type="inferred from homology"/>
<evidence type="ECO:0000256" key="3">
    <source>
        <dbReference type="ARBA" id="ARBA00022603"/>
    </source>
</evidence>
<organism evidence="7">
    <name type="scientific">Selaginella moellendorffii</name>
    <name type="common">Spikemoss</name>
    <dbReference type="NCBI Taxonomy" id="88036"/>
    <lineage>
        <taxon>Eukaryota</taxon>
        <taxon>Viridiplantae</taxon>
        <taxon>Streptophyta</taxon>
        <taxon>Embryophyta</taxon>
        <taxon>Tracheophyta</taxon>
        <taxon>Lycopodiopsida</taxon>
        <taxon>Selaginellales</taxon>
        <taxon>Selaginellaceae</taxon>
        <taxon>Selaginella</taxon>
    </lineage>
</organism>
<evidence type="ECO:0000313" key="7">
    <source>
        <dbReference type="Proteomes" id="UP000001514"/>
    </source>
</evidence>
<name>D8R350_SELML</name>
<evidence type="ECO:0000256" key="2">
    <source>
        <dbReference type="ARBA" id="ARBA00008361"/>
    </source>
</evidence>
<dbReference type="PANTHER" id="PTHR44067:SF5">
    <property type="entry name" value="EXPRESSED PROTEIN"/>
    <property type="match status" value="1"/>
</dbReference>
<dbReference type="GO" id="GO:0032259">
    <property type="term" value="P:methylation"/>
    <property type="evidence" value="ECO:0007669"/>
    <property type="project" value="UniProtKB-KW"/>
</dbReference>
<reference evidence="6 7" key="1">
    <citation type="journal article" date="2011" name="Science">
        <title>The Selaginella genome identifies genetic changes associated with the evolution of vascular plants.</title>
        <authorList>
            <person name="Banks J.A."/>
            <person name="Nishiyama T."/>
            <person name="Hasebe M."/>
            <person name="Bowman J.L."/>
            <person name="Gribskov M."/>
            <person name="dePamphilis C."/>
            <person name="Albert V.A."/>
            <person name="Aono N."/>
            <person name="Aoyama T."/>
            <person name="Ambrose B.A."/>
            <person name="Ashton N.W."/>
            <person name="Axtell M.J."/>
            <person name="Barker E."/>
            <person name="Barker M.S."/>
            <person name="Bennetzen J.L."/>
            <person name="Bonawitz N.D."/>
            <person name="Chapple C."/>
            <person name="Cheng C."/>
            <person name="Correa L.G."/>
            <person name="Dacre M."/>
            <person name="DeBarry J."/>
            <person name="Dreyer I."/>
            <person name="Elias M."/>
            <person name="Engstrom E.M."/>
            <person name="Estelle M."/>
            <person name="Feng L."/>
            <person name="Finet C."/>
            <person name="Floyd S.K."/>
            <person name="Frommer W.B."/>
            <person name="Fujita T."/>
            <person name="Gramzow L."/>
            <person name="Gutensohn M."/>
            <person name="Harholt J."/>
            <person name="Hattori M."/>
            <person name="Heyl A."/>
            <person name="Hirai T."/>
            <person name="Hiwatashi Y."/>
            <person name="Ishikawa M."/>
            <person name="Iwata M."/>
            <person name="Karol K.G."/>
            <person name="Koehler B."/>
            <person name="Kolukisaoglu U."/>
            <person name="Kubo M."/>
            <person name="Kurata T."/>
            <person name="Lalonde S."/>
            <person name="Li K."/>
            <person name="Li Y."/>
            <person name="Litt A."/>
            <person name="Lyons E."/>
            <person name="Manning G."/>
            <person name="Maruyama T."/>
            <person name="Michael T.P."/>
            <person name="Mikami K."/>
            <person name="Miyazaki S."/>
            <person name="Morinaga S."/>
            <person name="Murata T."/>
            <person name="Mueller-Roeber B."/>
            <person name="Nelson D.R."/>
            <person name="Obara M."/>
            <person name="Oguri Y."/>
            <person name="Olmstead R.G."/>
            <person name="Onodera N."/>
            <person name="Petersen B.L."/>
            <person name="Pils B."/>
            <person name="Prigge M."/>
            <person name="Rensing S.A."/>
            <person name="Riano-Pachon D.M."/>
            <person name="Roberts A.W."/>
            <person name="Sato Y."/>
            <person name="Scheller H.V."/>
            <person name="Schulz B."/>
            <person name="Schulz C."/>
            <person name="Shakirov E.V."/>
            <person name="Shibagaki N."/>
            <person name="Shinohara N."/>
            <person name="Shippen D.E."/>
            <person name="Soerensen I."/>
            <person name="Sotooka R."/>
            <person name="Sugimoto N."/>
            <person name="Sugita M."/>
            <person name="Sumikawa N."/>
            <person name="Tanurdzic M."/>
            <person name="Theissen G."/>
            <person name="Ulvskov P."/>
            <person name="Wakazuki S."/>
            <person name="Weng J.K."/>
            <person name="Willats W.W."/>
            <person name="Wipf D."/>
            <person name="Wolf P.G."/>
            <person name="Yang L."/>
            <person name="Zimmer A.D."/>
            <person name="Zhu Q."/>
            <person name="Mitros T."/>
            <person name="Hellsten U."/>
            <person name="Loque D."/>
            <person name="Otillar R."/>
            <person name="Salamov A."/>
            <person name="Schmutz J."/>
            <person name="Shapiro H."/>
            <person name="Lindquist E."/>
            <person name="Lucas S."/>
            <person name="Rokhsar D."/>
            <person name="Grigoriev I.V."/>
        </authorList>
    </citation>
    <scope>NUCLEOTIDE SEQUENCE [LARGE SCALE GENOMIC DNA]</scope>
</reference>
<dbReference type="InterPro" id="IPR029063">
    <property type="entry name" value="SAM-dependent_MTases_sf"/>
</dbReference>
<sequence length="331" mass="36493">MLPENVNDNLNLLDPIPSSELQEFIALRDLPLGKHKLFQISRVASPVGHACAGSSSKDLLQTFMDYPVGGLCPDDSDLAQTLMLQGCEPLPRRRCFARSPNSSSDPLPFPACLWSLPPDNAILWTHYACKNFSCLGRHSSSSIMGCDSCLDLDKEKHRWVSARDDHDLVIHGVLAMKRGGLRIGLDLGGGTGSFAARMREMGVTIVTTTLDVGAPLSSVVAARGLVPMHVTISQRLPFFDNTMDIVHAEDIVGSGSMPAESFEFLVYDLDRILRPGGLLWLEKLACSYEMLQTVYVPAIDRMGYERVRWSVDSHNSRHVFLTALLEKPVRS</sequence>
<dbReference type="HOGENOM" id="CLU_025910_0_1_1"/>
<comment type="similarity">
    <text evidence="2">Belongs to the methyltransferase superfamily.</text>
</comment>
<dbReference type="SUPFAM" id="SSF53335">
    <property type="entry name" value="S-adenosyl-L-methionine-dependent methyltransferases"/>
    <property type="match status" value="1"/>
</dbReference>
<dbReference type="InterPro" id="IPR053223">
    <property type="entry name" value="Prob_Methyltransferase"/>
</dbReference>
<dbReference type="Gramene" id="EFJ33219">
    <property type="protein sequence ID" value="EFJ33219"/>
    <property type="gene ID" value="SELMODRAFT_84529"/>
</dbReference>
<dbReference type="AlphaFoldDB" id="D8R350"/>
<dbReference type="GO" id="GO:0016020">
    <property type="term" value="C:membrane"/>
    <property type="evidence" value="ECO:0007669"/>
    <property type="project" value="UniProtKB-SubCell"/>
</dbReference>
<dbReference type="OrthoDB" id="2013972at2759"/>
<accession>D8R350</accession>
<dbReference type="GO" id="GO:0008168">
    <property type="term" value="F:methyltransferase activity"/>
    <property type="evidence" value="ECO:0007669"/>
    <property type="project" value="UniProtKB-KW"/>
</dbReference>
<gene>
    <name evidence="6" type="ORF">SELMODRAFT_84529</name>
</gene>
<evidence type="ECO:0008006" key="8">
    <source>
        <dbReference type="Google" id="ProtNLM"/>
    </source>
</evidence>
<dbReference type="Pfam" id="PF03141">
    <property type="entry name" value="Methyltransf_29"/>
    <property type="match status" value="1"/>
</dbReference>
<keyword evidence="3" id="KW-0489">Methyltransferase</keyword>
<keyword evidence="3" id="KW-0808">Transferase</keyword>
<dbReference type="Gene3D" id="3.40.50.150">
    <property type="entry name" value="Vaccinia Virus protein VP39"/>
    <property type="match status" value="1"/>
</dbReference>
<dbReference type="KEGG" id="smo:SELMODRAFT_84529"/>